<keyword evidence="6" id="KW-0813">Transport</keyword>
<evidence type="ECO:0000313" key="7">
    <source>
        <dbReference type="EMBL" id="ERN07044.1"/>
    </source>
</evidence>
<dbReference type="PANTHER" id="PTHR13890">
    <property type="entry name" value="RNA SPLICING PROTEIN MRS2, MITOCHONDRIAL"/>
    <property type="match status" value="1"/>
</dbReference>
<evidence type="ECO:0000256" key="1">
    <source>
        <dbReference type="ARBA" id="ARBA00004141"/>
    </source>
</evidence>
<dbReference type="GO" id="GO:0016020">
    <property type="term" value="C:membrane"/>
    <property type="evidence" value="ECO:0007669"/>
    <property type="project" value="UniProtKB-SubCell"/>
</dbReference>
<dbReference type="eggNOG" id="KOG2662">
    <property type="taxonomic scope" value="Eukaryota"/>
</dbReference>
<dbReference type="GO" id="GO:0015095">
    <property type="term" value="F:magnesium ion transmembrane transporter activity"/>
    <property type="evidence" value="ECO:0000318"/>
    <property type="project" value="GO_Central"/>
</dbReference>
<name>W1PH71_AMBTC</name>
<dbReference type="InterPro" id="IPR039204">
    <property type="entry name" value="MRS2-like"/>
</dbReference>
<reference evidence="8" key="1">
    <citation type="journal article" date="2013" name="Science">
        <title>The Amborella genome and the evolution of flowering plants.</title>
        <authorList>
            <consortium name="Amborella Genome Project"/>
        </authorList>
    </citation>
    <scope>NUCLEOTIDE SEQUENCE [LARGE SCALE GENOMIC DNA]</scope>
</reference>
<evidence type="ECO:0000256" key="2">
    <source>
        <dbReference type="ARBA" id="ARBA00007535"/>
    </source>
</evidence>
<evidence type="ECO:0000256" key="3">
    <source>
        <dbReference type="ARBA" id="ARBA00022692"/>
    </source>
</evidence>
<dbReference type="PANTHER" id="PTHR13890:SF26">
    <property type="entry name" value="MAGNESIUM TRANSPORTER MRS2-1"/>
    <property type="match status" value="1"/>
</dbReference>
<comment type="similarity">
    <text evidence="2 6">Belongs to the CorA metal ion transporter (MIT) (TC 1.A.35.5) family.</text>
</comment>
<gene>
    <name evidence="7" type="ORF">AMTR_s00019p00034010</name>
</gene>
<dbReference type="HOGENOM" id="CLU_034694_2_0_1"/>
<evidence type="ECO:0000256" key="4">
    <source>
        <dbReference type="ARBA" id="ARBA00022989"/>
    </source>
</evidence>
<sequence>MTSKQATELEIVAYPLLDKVTSNINTLNVKLVRQLKSRLVPLTRKVQKVRDEIEQLMDNDRDMAEMQLTKKKSRMEATQNGGGLAMTGYGTPLGEALVSVPASPVSTTETPELAKSFSLLQRRHGGIKRWDSSTKNTQVLEVLLEAYFVNIDSILNKFTALKEYIDDRENFINIQLNNVRNQLIQLDLLLTTSSFVMAIFGAVAGVFGMNFPISLYREPAAFKWVLTITGAVGLSILCSVLWFFRRRRLMLL</sequence>
<evidence type="ECO:0000256" key="5">
    <source>
        <dbReference type="ARBA" id="ARBA00023136"/>
    </source>
</evidence>
<accession>W1PH71</accession>
<dbReference type="CDD" id="cd12823">
    <property type="entry name" value="Mrs2_Mfm1p-like"/>
    <property type="match status" value="1"/>
</dbReference>
<dbReference type="GO" id="GO:0015693">
    <property type="term" value="P:magnesium ion transport"/>
    <property type="evidence" value="ECO:0000318"/>
    <property type="project" value="GO_Central"/>
</dbReference>
<dbReference type="Proteomes" id="UP000017836">
    <property type="component" value="Unassembled WGS sequence"/>
</dbReference>
<dbReference type="InterPro" id="IPR045863">
    <property type="entry name" value="CorA_TM1_TM2"/>
</dbReference>
<dbReference type="AlphaFoldDB" id="W1PH71"/>
<comment type="function">
    <text evidence="6">Magnesium transporter that may mediate the influx of magnesium.</text>
</comment>
<dbReference type="EMBL" id="KI393807">
    <property type="protein sequence ID" value="ERN07044.1"/>
    <property type="molecule type" value="Genomic_DNA"/>
</dbReference>
<proteinExistence type="inferred from homology"/>
<dbReference type="Pfam" id="PF22099">
    <property type="entry name" value="MRS2-like"/>
    <property type="match status" value="1"/>
</dbReference>
<keyword evidence="6" id="KW-0460">Magnesium</keyword>
<comment type="subcellular location">
    <subcellularLocation>
        <location evidence="1 6">Membrane</location>
        <topology evidence="1 6">Multi-pass membrane protein</topology>
    </subcellularLocation>
</comment>
<keyword evidence="8" id="KW-1185">Reference proteome</keyword>
<dbReference type="Gramene" id="ERN07044">
    <property type="protein sequence ID" value="ERN07044"/>
    <property type="gene ID" value="AMTR_s00019p00034010"/>
</dbReference>
<feature type="transmembrane region" description="Helical" evidence="6">
    <location>
        <begin position="188"/>
        <end position="209"/>
    </location>
</feature>
<dbReference type="OMA" id="GMNIHNT"/>
<feature type="transmembrane region" description="Helical" evidence="6">
    <location>
        <begin position="221"/>
        <end position="244"/>
    </location>
</feature>
<evidence type="ECO:0000256" key="6">
    <source>
        <dbReference type="RuleBase" id="RU366041"/>
    </source>
</evidence>
<evidence type="ECO:0000313" key="8">
    <source>
        <dbReference type="Proteomes" id="UP000017836"/>
    </source>
</evidence>
<keyword evidence="5 6" id="KW-0472">Membrane</keyword>
<protein>
    <recommendedName>
        <fullName evidence="6">Magnesium transporter</fullName>
    </recommendedName>
</protein>
<dbReference type="SUPFAM" id="SSF144083">
    <property type="entry name" value="Magnesium transport protein CorA, transmembrane region"/>
    <property type="match status" value="1"/>
</dbReference>
<dbReference type="Gene3D" id="1.20.58.340">
    <property type="entry name" value="Magnesium transport protein CorA, transmembrane region"/>
    <property type="match status" value="2"/>
</dbReference>
<organism evidence="7 8">
    <name type="scientific">Amborella trichopoda</name>
    <dbReference type="NCBI Taxonomy" id="13333"/>
    <lineage>
        <taxon>Eukaryota</taxon>
        <taxon>Viridiplantae</taxon>
        <taxon>Streptophyta</taxon>
        <taxon>Embryophyta</taxon>
        <taxon>Tracheophyta</taxon>
        <taxon>Spermatophyta</taxon>
        <taxon>Magnoliopsida</taxon>
        <taxon>Amborellales</taxon>
        <taxon>Amborellaceae</taxon>
        <taxon>Amborella</taxon>
    </lineage>
</organism>
<keyword evidence="3 6" id="KW-0812">Transmembrane</keyword>
<keyword evidence="6" id="KW-0406">Ion transport</keyword>
<keyword evidence="4 6" id="KW-1133">Transmembrane helix</keyword>